<evidence type="ECO:0000313" key="4">
    <source>
        <dbReference type="Proteomes" id="UP000034927"/>
    </source>
</evidence>
<sequence length="206" mass="22185">MKIGIIGAGGLGKEVYWILRDCIKTGYDYEIVGFYDDNKLPGEFVVNDSKVINSTYMINDDIFLVNAIAEGSSRISIVERIGSERFITIIHPLAHVFDADSIGIGSIICAQSIVSVNAILGNFSIVDWNVSIGHDAKIASYCTFFPGCKISGNAVIEEMCTFGTGSIVLPSMKIGKGVYIGAGSVVTKNVENQKVMVGIPARELIH</sequence>
<comment type="caution">
    <text evidence="3">The sequence shown here is derived from an EMBL/GenBank/DDBJ whole genome shotgun (WGS) entry which is preliminary data.</text>
</comment>
<dbReference type="CDD" id="cd03360">
    <property type="entry name" value="LbH_AT_putative"/>
    <property type="match status" value="1"/>
</dbReference>
<protein>
    <recommendedName>
        <fullName evidence="2">PglD N-terminal domain-containing protein</fullName>
    </recommendedName>
</protein>
<dbReference type="Proteomes" id="UP000034927">
    <property type="component" value="Unassembled WGS sequence"/>
</dbReference>
<feature type="active site" description="Proton acceptor" evidence="1">
    <location>
        <position position="134"/>
    </location>
</feature>
<gene>
    <name evidence="3" type="ORF">UR53_C0005G0016</name>
</gene>
<evidence type="ECO:0000256" key="1">
    <source>
        <dbReference type="PIRSR" id="PIRSR620019-1"/>
    </source>
</evidence>
<dbReference type="InterPro" id="IPR020019">
    <property type="entry name" value="AcTrfase_PglD-like"/>
</dbReference>
<reference evidence="3 4" key="1">
    <citation type="journal article" date="2015" name="Nature">
        <title>rRNA introns, odd ribosomes, and small enigmatic genomes across a large radiation of phyla.</title>
        <authorList>
            <person name="Brown C.T."/>
            <person name="Hug L.A."/>
            <person name="Thomas B.C."/>
            <person name="Sharon I."/>
            <person name="Castelle C.J."/>
            <person name="Singh A."/>
            <person name="Wilkins M.J."/>
            <person name="Williams K.H."/>
            <person name="Banfield J.F."/>
        </authorList>
    </citation>
    <scope>NUCLEOTIDE SEQUENCE [LARGE SCALE GENOMIC DNA]</scope>
</reference>
<dbReference type="PANTHER" id="PTHR43300">
    <property type="entry name" value="ACETYLTRANSFERASE"/>
    <property type="match status" value="1"/>
</dbReference>
<dbReference type="EMBL" id="LBPO01000005">
    <property type="protein sequence ID" value="KKP59217.1"/>
    <property type="molecule type" value="Genomic_DNA"/>
</dbReference>
<proteinExistence type="predicted"/>
<dbReference type="Gene3D" id="2.160.10.10">
    <property type="entry name" value="Hexapeptide repeat proteins"/>
    <property type="match status" value="1"/>
</dbReference>
<name>A0A0G0DVP8_9BACT</name>
<dbReference type="Pfam" id="PF17836">
    <property type="entry name" value="PglD_N"/>
    <property type="match status" value="1"/>
</dbReference>
<dbReference type="InterPro" id="IPR001451">
    <property type="entry name" value="Hexapep"/>
</dbReference>
<accession>A0A0G0DVP8</accession>
<dbReference type="InterPro" id="IPR050179">
    <property type="entry name" value="Trans_hexapeptide_repeat"/>
</dbReference>
<dbReference type="AlphaFoldDB" id="A0A0G0DVP8"/>
<dbReference type="SUPFAM" id="SSF51161">
    <property type="entry name" value="Trimeric LpxA-like enzymes"/>
    <property type="match status" value="1"/>
</dbReference>
<dbReference type="Pfam" id="PF00132">
    <property type="entry name" value="Hexapep"/>
    <property type="match status" value="1"/>
</dbReference>
<evidence type="ECO:0000259" key="2">
    <source>
        <dbReference type="Pfam" id="PF17836"/>
    </source>
</evidence>
<feature type="domain" description="PglD N-terminal" evidence="2">
    <location>
        <begin position="2"/>
        <end position="81"/>
    </location>
</feature>
<evidence type="ECO:0000313" key="3">
    <source>
        <dbReference type="EMBL" id="KKP59217.1"/>
    </source>
</evidence>
<dbReference type="InterPro" id="IPR011004">
    <property type="entry name" value="Trimer_LpxA-like_sf"/>
</dbReference>
<organism evidence="3 4">
    <name type="scientific">Candidatus Magasanikbacteria bacterium GW2011_GWC2_34_16</name>
    <dbReference type="NCBI Taxonomy" id="1619045"/>
    <lineage>
        <taxon>Bacteria</taxon>
        <taxon>Candidatus Magasanikiibacteriota</taxon>
    </lineage>
</organism>
<dbReference type="PANTHER" id="PTHR43300:SF7">
    <property type="entry name" value="UDP-N-ACETYLBACILLOSAMINE N-ACETYLTRANSFERASE"/>
    <property type="match status" value="1"/>
</dbReference>
<feature type="site" description="Increases basicity of active site His" evidence="1">
    <location>
        <position position="135"/>
    </location>
</feature>
<dbReference type="InterPro" id="IPR041561">
    <property type="entry name" value="PglD_N"/>
</dbReference>
<dbReference type="Gene3D" id="3.40.50.20">
    <property type="match status" value="1"/>
</dbReference>